<reference evidence="2" key="1">
    <citation type="submission" date="2016-01" db="EMBL/GenBank/DDBJ databases">
        <title>Reference transcriptome for the parasite Schistocephalus solidus: insights into the molecular evolution of parasitism.</title>
        <authorList>
            <person name="Hebert F.O."/>
            <person name="Grambauer S."/>
            <person name="Barber I."/>
            <person name="Landry C.R."/>
            <person name="Aubin-Horth N."/>
        </authorList>
    </citation>
    <scope>NUCLEOTIDE SEQUENCE</scope>
</reference>
<dbReference type="PIRSF" id="PIRSF005715">
    <property type="entry name" value="VPS45_Sec1"/>
    <property type="match status" value="1"/>
</dbReference>
<sequence length="712" mass="77266">MPTIKGSPSIGPLKDAYQEELLRFLDSRESPKAIYWQRAAIAPVNLIVGHSVLKEHGVCHSFMIDTQDFCPPPPTVKTVFFVLHSDLKVVDIVRNFLKQEFSTKTSPSSRDYCIIAIPSFSLVCRTFLKEMQVYDKLAAIYELPLTLLPIDSDLLSMEDPECFADFALRDKETCLFNLARGLIKFQAVFGLFPRIRAKGPKAKRVASMLVQMRHEATVSASLDVSECATSHLLESPGQAHLLILIDRSVDLLTPCLSQLTYHGLLAEVWPVKYGSLKLPTSDASGQKSQRIVLNSSDSLFGEICDQNFASVGPILSKRTKELSTILNETKASKELATLKRLVGQLPELRQLHASASQHMDLAETLQDYAGSDEFLADFRTQQDFLAGFETDRAHPLIEQRILQLAPIEEVLRLICIQSFCNGGLKQRLLDFYRHEILQSYGFEHMLTLDNLERLGLLGECSRIASLLQTSSTAFQSSDLLDRDRTSDVRRTVAAVSSVYASSLRRSLRLQVAPDPPNAPTSLDGSLSHLLGGTVPISVRLVQAMALGWPSRALNTLTAATVTGGTPIGGALSAASSMANNAIQAGRRLVSGGTVGSPVVATTSSSSGGYVTSLLHTVEVDEVQVPGEFSKSSGGEGVTATKMGAGVGGRDVTRTVVVAFVGGITHSEVAALRKIAAADEGRVDFIIVTTGFLSWKSFIQSLSEPINVAELTS</sequence>
<dbReference type="InterPro" id="IPR043155">
    <property type="entry name" value="VPS33_dom3b"/>
</dbReference>
<accession>A0A0X3PYU4</accession>
<dbReference type="InterPro" id="IPR001619">
    <property type="entry name" value="Sec1-like"/>
</dbReference>
<dbReference type="GO" id="GO:0016192">
    <property type="term" value="P:vesicle-mediated transport"/>
    <property type="evidence" value="ECO:0007669"/>
    <property type="project" value="InterPro"/>
</dbReference>
<dbReference type="Gene3D" id="3.40.50.1910">
    <property type="match status" value="2"/>
</dbReference>
<evidence type="ECO:0000256" key="1">
    <source>
        <dbReference type="ARBA" id="ARBA00009884"/>
    </source>
</evidence>
<dbReference type="PANTHER" id="PTHR11679">
    <property type="entry name" value="VESICLE PROTEIN SORTING-ASSOCIATED"/>
    <property type="match status" value="1"/>
</dbReference>
<organism evidence="2">
    <name type="scientific">Schistocephalus solidus</name>
    <name type="common">Tapeworm</name>
    <dbReference type="NCBI Taxonomy" id="70667"/>
    <lineage>
        <taxon>Eukaryota</taxon>
        <taxon>Metazoa</taxon>
        <taxon>Spiralia</taxon>
        <taxon>Lophotrochozoa</taxon>
        <taxon>Platyhelminthes</taxon>
        <taxon>Cestoda</taxon>
        <taxon>Eucestoda</taxon>
        <taxon>Diphyllobothriidea</taxon>
        <taxon>Diphyllobothriidae</taxon>
        <taxon>Schistocephalus</taxon>
    </lineage>
</organism>
<protein>
    <submittedName>
        <fullName evidence="2">Vacuolar protein sorting-associated protein 33A</fullName>
    </submittedName>
</protein>
<proteinExistence type="inferred from homology"/>
<dbReference type="Gene3D" id="1.25.40.850">
    <property type="match status" value="1"/>
</dbReference>
<dbReference type="SUPFAM" id="SSF56815">
    <property type="entry name" value="Sec1/munc18-like (SM) proteins"/>
    <property type="match status" value="1"/>
</dbReference>
<dbReference type="Gene3D" id="3.40.50.2060">
    <property type="match status" value="1"/>
</dbReference>
<dbReference type="InterPro" id="IPR027482">
    <property type="entry name" value="Sec1-like_dom2"/>
</dbReference>
<dbReference type="InterPro" id="IPR043154">
    <property type="entry name" value="Sec-1-like_dom1"/>
</dbReference>
<dbReference type="InterPro" id="IPR036045">
    <property type="entry name" value="Sec1-like_sf"/>
</dbReference>
<dbReference type="Pfam" id="PF00995">
    <property type="entry name" value="Sec1"/>
    <property type="match status" value="1"/>
</dbReference>
<dbReference type="AlphaFoldDB" id="A0A0X3PYU4"/>
<gene>
    <name evidence="2" type="primary">VP33A</name>
    <name evidence="2" type="ORF">TR119467</name>
</gene>
<evidence type="ECO:0000313" key="2">
    <source>
        <dbReference type="EMBL" id="JAP56809.1"/>
    </source>
</evidence>
<comment type="similarity">
    <text evidence="1">Belongs to the STXBP/unc-18/SEC1 family.</text>
</comment>
<name>A0A0X3PYU4_SCHSO</name>
<dbReference type="EMBL" id="GEEE01006416">
    <property type="protein sequence ID" value="JAP56809.1"/>
    <property type="molecule type" value="Transcribed_RNA"/>
</dbReference>